<dbReference type="Gene3D" id="2.30.30.110">
    <property type="match status" value="1"/>
</dbReference>
<dbReference type="SUPFAM" id="SSF50118">
    <property type="entry name" value="Cell growth inhibitor/plasmid maintenance toxic component"/>
    <property type="match status" value="1"/>
</dbReference>
<dbReference type="AlphaFoldDB" id="X1IWG3"/>
<organism evidence="1">
    <name type="scientific">marine sediment metagenome</name>
    <dbReference type="NCBI Taxonomy" id="412755"/>
    <lineage>
        <taxon>unclassified sequences</taxon>
        <taxon>metagenomes</taxon>
        <taxon>ecological metagenomes</taxon>
    </lineage>
</organism>
<gene>
    <name evidence="1" type="ORF">S03H2_58165</name>
</gene>
<dbReference type="EMBL" id="BARU01037310">
    <property type="protein sequence ID" value="GAH86791.1"/>
    <property type="molecule type" value="Genomic_DNA"/>
</dbReference>
<name>X1IWG3_9ZZZZ</name>
<dbReference type="InterPro" id="IPR003477">
    <property type="entry name" value="PemK-like"/>
</dbReference>
<dbReference type="InterPro" id="IPR011067">
    <property type="entry name" value="Plasmid_toxin/cell-grow_inhib"/>
</dbReference>
<comment type="caution">
    <text evidence="1">The sequence shown here is derived from an EMBL/GenBank/DDBJ whole genome shotgun (WGS) entry which is preliminary data.</text>
</comment>
<evidence type="ECO:0000313" key="1">
    <source>
        <dbReference type="EMBL" id="GAH86791.1"/>
    </source>
</evidence>
<dbReference type="Pfam" id="PF02452">
    <property type="entry name" value="PemK_toxin"/>
    <property type="match status" value="1"/>
</dbReference>
<sequence>MESRNKGEGGLTKDSVIQCEQIRTVDKRRITRKLGSVNSNCLQKVEEAIKITLAFGEYTF</sequence>
<reference evidence="1" key="1">
    <citation type="journal article" date="2014" name="Front. Microbiol.">
        <title>High frequency of phylogenetically diverse reductive dehalogenase-homologous genes in deep subseafloor sedimentary metagenomes.</title>
        <authorList>
            <person name="Kawai M."/>
            <person name="Futagami T."/>
            <person name="Toyoda A."/>
            <person name="Takaki Y."/>
            <person name="Nishi S."/>
            <person name="Hori S."/>
            <person name="Arai W."/>
            <person name="Tsubouchi T."/>
            <person name="Morono Y."/>
            <person name="Uchiyama I."/>
            <person name="Ito T."/>
            <person name="Fujiyama A."/>
            <person name="Inagaki F."/>
            <person name="Takami H."/>
        </authorList>
    </citation>
    <scope>NUCLEOTIDE SEQUENCE</scope>
    <source>
        <strain evidence="1">Expedition CK06-06</strain>
    </source>
</reference>
<accession>X1IWG3</accession>
<protein>
    <submittedName>
        <fullName evidence="1">Uncharacterized protein</fullName>
    </submittedName>
</protein>
<proteinExistence type="predicted"/>
<dbReference type="GO" id="GO:0003677">
    <property type="term" value="F:DNA binding"/>
    <property type="evidence" value="ECO:0007669"/>
    <property type="project" value="InterPro"/>
</dbReference>